<dbReference type="OrthoDB" id="294541at2759"/>
<dbReference type="Proteomes" id="UP000266841">
    <property type="component" value="Unassembled WGS sequence"/>
</dbReference>
<evidence type="ECO:0000313" key="4">
    <source>
        <dbReference type="Proteomes" id="UP000266841"/>
    </source>
</evidence>
<feature type="region of interest" description="Disordered" evidence="1">
    <location>
        <begin position="563"/>
        <end position="651"/>
    </location>
</feature>
<dbReference type="AlphaFoldDB" id="K0SVJ2"/>
<keyword evidence="4" id="KW-1185">Reference proteome</keyword>
<gene>
    <name evidence="3" type="ORF">THAOC_17211</name>
</gene>
<evidence type="ECO:0008006" key="5">
    <source>
        <dbReference type="Google" id="ProtNLM"/>
    </source>
</evidence>
<feature type="transmembrane region" description="Helical" evidence="2">
    <location>
        <begin position="12"/>
        <end position="37"/>
    </location>
</feature>
<keyword evidence="2" id="KW-1133">Transmembrane helix</keyword>
<sequence length="651" mass="70618">MYAALLSVSDLWPLYCVYFAALYLALIATSVLMAAFVSRRMVYDEWSSLDQSCRNPPAQEDEEDAADTDLEEIESLIKNGDGEEPSPGDFVNQPDLSKTCIVGLTREAYGQKTSVYVAIAMVASALCLALAQMMVCAAILDSMMITLAGKTCALGFPEESSSWEPSSWVHCSTDASMKPFSTTDAPMSLISVGTVLAASGRYFFGLRFIDFRLTVVALSVFQAAVAMGTVDLDDLIPVQYCLFSFLVASVFRFSYVMSNMAHESLGEHLEETPRESVSECMEPPNPFNLVPLSVTAPPLSCMAKSEKIAYSSLGWSCVVMGMLYALIGISGAALSSAIRSGRIEGNDTNLLSLILLSGDENGPHLIDLVFIGLFGFSQVASVPVYCLLAKDTLINDAGLPPTPSFLMSNVVPWIIIALTYNASFFEAFVNWSGLVILGFCNFSLPLWLDLRLKEVRASAIKSISHGTMDNTDRTTRIVLTLVTASISAVIVMSTTDSLILLAQPANSRLHRTDCLKIQEERGLAVLGTPHQQLPAEKNDTRPRTLKTPLWTWSRSVSLGSLGGIELSSPSRSPSPPPLSPQKAPRRETTETETGEREREYKNKESGEGCGPPAASSRRKSSPRSGGRRDSAGSAARSRRTRDSALVVQRPR</sequence>
<proteinExistence type="predicted"/>
<comment type="caution">
    <text evidence="3">The sequence shown here is derived from an EMBL/GenBank/DDBJ whole genome shotgun (WGS) entry which is preliminary data.</text>
</comment>
<feature type="transmembrane region" description="Helical" evidence="2">
    <location>
        <begin position="428"/>
        <end position="448"/>
    </location>
</feature>
<evidence type="ECO:0000256" key="1">
    <source>
        <dbReference type="SAM" id="MobiDB-lite"/>
    </source>
</evidence>
<organism evidence="3 4">
    <name type="scientific">Thalassiosira oceanica</name>
    <name type="common">Marine diatom</name>
    <dbReference type="NCBI Taxonomy" id="159749"/>
    <lineage>
        <taxon>Eukaryota</taxon>
        <taxon>Sar</taxon>
        <taxon>Stramenopiles</taxon>
        <taxon>Ochrophyta</taxon>
        <taxon>Bacillariophyta</taxon>
        <taxon>Coscinodiscophyceae</taxon>
        <taxon>Thalassiosirophycidae</taxon>
        <taxon>Thalassiosirales</taxon>
        <taxon>Thalassiosiraceae</taxon>
        <taxon>Thalassiosira</taxon>
    </lineage>
</organism>
<feature type="non-terminal residue" evidence="3">
    <location>
        <position position="651"/>
    </location>
</feature>
<accession>K0SVJ2</accession>
<evidence type="ECO:0000313" key="3">
    <source>
        <dbReference type="EMBL" id="EJK62187.1"/>
    </source>
</evidence>
<feature type="transmembrane region" description="Helical" evidence="2">
    <location>
        <begin position="365"/>
        <end position="388"/>
    </location>
</feature>
<feature type="transmembrane region" description="Helical" evidence="2">
    <location>
        <begin position="236"/>
        <end position="255"/>
    </location>
</feature>
<protein>
    <recommendedName>
        <fullName evidence="5">Amino acid transporter transmembrane domain-containing protein</fullName>
    </recommendedName>
</protein>
<feature type="transmembrane region" description="Helical" evidence="2">
    <location>
        <begin position="115"/>
        <end position="140"/>
    </location>
</feature>
<evidence type="ECO:0000256" key="2">
    <source>
        <dbReference type="SAM" id="Phobius"/>
    </source>
</evidence>
<name>K0SVJ2_THAOC</name>
<dbReference type="EMBL" id="AGNL01019057">
    <property type="protein sequence ID" value="EJK62187.1"/>
    <property type="molecule type" value="Genomic_DNA"/>
</dbReference>
<feature type="transmembrane region" description="Helical" evidence="2">
    <location>
        <begin position="211"/>
        <end position="230"/>
    </location>
</feature>
<keyword evidence="2" id="KW-0812">Transmembrane</keyword>
<feature type="compositionally biased region" description="Basic and acidic residues" evidence="1">
    <location>
        <begin position="584"/>
        <end position="606"/>
    </location>
</feature>
<feature type="transmembrane region" description="Helical" evidence="2">
    <location>
        <begin position="477"/>
        <end position="502"/>
    </location>
</feature>
<reference evidence="3 4" key="1">
    <citation type="journal article" date="2012" name="Genome Biol.">
        <title>Genome and low-iron response of an oceanic diatom adapted to chronic iron limitation.</title>
        <authorList>
            <person name="Lommer M."/>
            <person name="Specht M."/>
            <person name="Roy A.S."/>
            <person name="Kraemer L."/>
            <person name="Andreson R."/>
            <person name="Gutowska M.A."/>
            <person name="Wolf J."/>
            <person name="Bergner S.V."/>
            <person name="Schilhabel M.B."/>
            <person name="Klostermeier U.C."/>
            <person name="Beiko R.G."/>
            <person name="Rosenstiel P."/>
            <person name="Hippler M."/>
            <person name="Laroche J."/>
        </authorList>
    </citation>
    <scope>NUCLEOTIDE SEQUENCE [LARGE SCALE GENOMIC DNA]</scope>
    <source>
        <strain evidence="3 4">CCMP1005</strain>
    </source>
</reference>
<keyword evidence="2" id="KW-0472">Membrane</keyword>
<feature type="transmembrane region" description="Helical" evidence="2">
    <location>
        <begin position="400"/>
        <end position="422"/>
    </location>
</feature>
<feature type="transmembrane region" description="Helical" evidence="2">
    <location>
        <begin position="312"/>
        <end position="334"/>
    </location>
</feature>
<feature type="transmembrane region" description="Helical" evidence="2">
    <location>
        <begin position="185"/>
        <end position="204"/>
    </location>
</feature>
<dbReference type="eggNOG" id="ENOG502RX6A">
    <property type="taxonomic scope" value="Eukaryota"/>
</dbReference>